<proteinExistence type="predicted"/>
<accession>A0A7R9F9N5</accession>
<dbReference type="AlphaFoldDB" id="A0A7R9F9N5"/>
<dbReference type="PANTHER" id="PTHR10338">
    <property type="entry name" value="INTER-ALPHA-TRYPSIN INHIBITOR HEAVY CHAIN FAMILY MEMBER"/>
    <property type="match status" value="1"/>
</dbReference>
<feature type="region of interest" description="Disordered" evidence="1">
    <location>
        <begin position="647"/>
        <end position="666"/>
    </location>
</feature>
<evidence type="ECO:0000313" key="2">
    <source>
        <dbReference type="EMBL" id="CAD7449229.1"/>
    </source>
</evidence>
<organism evidence="2">
    <name type="scientific">Timema bartmani</name>
    <dbReference type="NCBI Taxonomy" id="61472"/>
    <lineage>
        <taxon>Eukaryota</taxon>
        <taxon>Metazoa</taxon>
        <taxon>Ecdysozoa</taxon>
        <taxon>Arthropoda</taxon>
        <taxon>Hexapoda</taxon>
        <taxon>Insecta</taxon>
        <taxon>Pterygota</taxon>
        <taxon>Neoptera</taxon>
        <taxon>Polyneoptera</taxon>
        <taxon>Phasmatodea</taxon>
        <taxon>Timematodea</taxon>
        <taxon>Timematoidea</taxon>
        <taxon>Timematidae</taxon>
        <taxon>Timema</taxon>
    </lineage>
</organism>
<dbReference type="EMBL" id="OD571345">
    <property type="protein sequence ID" value="CAD7449229.1"/>
    <property type="molecule type" value="Genomic_DNA"/>
</dbReference>
<protein>
    <submittedName>
        <fullName evidence="2">Uncharacterized protein</fullName>
    </submittedName>
</protein>
<dbReference type="InterPro" id="IPR050934">
    <property type="entry name" value="ITIH"/>
</dbReference>
<sequence length="809" mass="90601">MPVLPAPLGAYSANFDVSKCFHLAPPAQTKRPFTEYEVVDNTITVSWQPSAKQQSRLNREGLFGFFRFTFQLDTGGHDDIVLSNTLSQSVACLSTELGVPGSMPGMSKKIIIEEMWTSGGYFAQFFNPPSTLMPMSKHIIFVLSFFNHLLEAWDAVSAILEGLEHSDFLTIVYHERGEPKLWGTNRCTESSMEHLLSAIVPASHDNKVRAKAFLRTGIDLYEGSTIPGLLTALDLAEISIANHSNKLRLNLFPVIVHLAEKHDHTPLDNHQKEHDDALITSVSRKNLRHRVPLYNLVLGSSRPCFRFFKRMSRWNYGFARRIVPDSGVADQVGFFFREIASPLLTNISFLYSKDSVEEMTETKFPFVYDGSQLVAAGKIKNINNFNNFKPRILIISIKSDNLKSQELTYEYVKVLSVSSGRVFNSTKVKVYEGGEGSFMYHQEETSEFLRRMWVYLTLKQVLRQDERSGLEGTRNRTGESRQLALKLALAVSSGSNVCDGFGIIILKYVRGILQGRTRNRREEQITRKCSRERIMQENKGGIMWLNGLRSRSRNRLGLPMTGIIGVRVPGKVVPPSPPQNNHVTPLSSLVVYQNDRKYQVLDGGLETFLNLSDESESDELKSVELTENRAVLANNSELKGALEEFLSPQEGASPQENGSRSSSSLCSEYCPSPSTIVHKDDEEIGALRTVYHWWVKHTDCSLAATPLTTVDQLRWLGEYWSGNKVTLPTGKEGANETYLLKLKEKMAHSFQACISPLGRTAACKHLLSCPLLAISNNLIDYLSHFCSFTLRGLTYAGVCCPGNLATPTS</sequence>
<gene>
    <name evidence="2" type="ORF">TBIB3V08_LOCUS11508</name>
</gene>
<evidence type="ECO:0000256" key="1">
    <source>
        <dbReference type="SAM" id="MobiDB-lite"/>
    </source>
</evidence>
<name>A0A7R9F9N5_9NEOP</name>
<dbReference type="PANTHER" id="PTHR10338:SF108">
    <property type="entry name" value="INTER-ALPHA-TRYPSIN INHIBITOR HEAVY CHAIN H4-LIKE PROTEIN"/>
    <property type="match status" value="1"/>
</dbReference>
<reference evidence="2" key="1">
    <citation type="submission" date="2020-11" db="EMBL/GenBank/DDBJ databases">
        <authorList>
            <person name="Tran Van P."/>
        </authorList>
    </citation>
    <scope>NUCLEOTIDE SEQUENCE</scope>
</reference>